<comment type="caution">
    <text evidence="1">The sequence shown here is derived from an EMBL/GenBank/DDBJ whole genome shotgun (WGS) entry which is preliminary data.</text>
</comment>
<organism evidence="1 2">
    <name type="scientific">Acetobacter malorum</name>
    <dbReference type="NCBI Taxonomy" id="178901"/>
    <lineage>
        <taxon>Bacteria</taxon>
        <taxon>Pseudomonadati</taxon>
        <taxon>Pseudomonadota</taxon>
        <taxon>Alphaproteobacteria</taxon>
        <taxon>Acetobacterales</taxon>
        <taxon>Acetobacteraceae</taxon>
        <taxon>Acetobacter</taxon>
    </lineage>
</organism>
<dbReference type="Proteomes" id="UP000075526">
    <property type="component" value="Unassembled WGS sequence"/>
</dbReference>
<reference evidence="1 2" key="1">
    <citation type="submission" date="2015-06" db="EMBL/GenBank/DDBJ databases">
        <title>Improved classification and identification of acetic acid bacteria using matrix-assisted laser desorption/ionization time-of-flight mass spectrometry; Gluconobacter nephelii and Gluconobacter uchimurae are later heterotypic synonyms of Gluconobacter japonicus and Gluconobacter oxydans, respectively.</title>
        <authorList>
            <person name="Li L."/>
            <person name="Cleenwerck I."/>
            <person name="De Vuyst L."/>
            <person name="Vandamme P."/>
        </authorList>
    </citation>
    <scope>NUCLEOTIDE SEQUENCE [LARGE SCALE GENOMIC DNA]</scope>
    <source>
        <strain evidence="1 2">LMG 1552</strain>
    </source>
</reference>
<dbReference type="EMBL" id="LHZF01000117">
    <property type="protein sequence ID" value="KXV19379.1"/>
    <property type="molecule type" value="Genomic_DNA"/>
</dbReference>
<dbReference type="AlphaFoldDB" id="A0A149RY11"/>
<proteinExistence type="predicted"/>
<accession>A0A149RY11</accession>
<dbReference type="PATRIC" id="fig|178901.13.peg.2851"/>
<evidence type="ECO:0000313" key="1">
    <source>
        <dbReference type="EMBL" id="KXV19379.1"/>
    </source>
</evidence>
<evidence type="ECO:0000313" key="2">
    <source>
        <dbReference type="Proteomes" id="UP000075526"/>
    </source>
</evidence>
<gene>
    <name evidence="1" type="ORF">AD933_01875</name>
</gene>
<protein>
    <submittedName>
        <fullName evidence="1">Uncharacterized protein</fullName>
    </submittedName>
</protein>
<sequence>MGFLRDILIIRERKRLRREKAAVAKRLAVSPMFKNTFATDRVLADRMRSNGVPRWKRALMIFLLR</sequence>
<name>A0A149RY11_9PROT</name>